<organism evidence="3 4">
    <name type="scientific">Turnera subulata</name>
    <dbReference type="NCBI Taxonomy" id="218843"/>
    <lineage>
        <taxon>Eukaryota</taxon>
        <taxon>Viridiplantae</taxon>
        <taxon>Streptophyta</taxon>
        <taxon>Embryophyta</taxon>
        <taxon>Tracheophyta</taxon>
        <taxon>Spermatophyta</taxon>
        <taxon>Magnoliopsida</taxon>
        <taxon>eudicotyledons</taxon>
        <taxon>Gunneridae</taxon>
        <taxon>Pentapetalae</taxon>
        <taxon>rosids</taxon>
        <taxon>fabids</taxon>
        <taxon>Malpighiales</taxon>
        <taxon>Passifloraceae</taxon>
        <taxon>Turnera</taxon>
    </lineage>
</organism>
<keyword evidence="2" id="KW-0812">Transmembrane</keyword>
<dbReference type="OrthoDB" id="10009287at2759"/>
<comment type="caution">
    <text evidence="3">The sequence shown here is derived from an EMBL/GenBank/DDBJ whole genome shotgun (WGS) entry which is preliminary data.</text>
</comment>
<reference evidence="3" key="2">
    <citation type="journal article" date="2023" name="Plants (Basel)">
        <title>Annotation of the Turnera subulata (Passifloraceae) Draft Genome Reveals the S-Locus Evolved after the Divergence of Turneroideae from Passifloroideae in a Stepwise Manner.</title>
        <authorList>
            <person name="Henning P.M."/>
            <person name="Roalson E.H."/>
            <person name="Mir W."/>
            <person name="McCubbin A.G."/>
            <person name="Shore J.S."/>
        </authorList>
    </citation>
    <scope>NUCLEOTIDE SEQUENCE</scope>
    <source>
        <strain evidence="3">F60SS</strain>
    </source>
</reference>
<reference evidence="3" key="1">
    <citation type="submission" date="2022-02" db="EMBL/GenBank/DDBJ databases">
        <authorList>
            <person name="Henning P.M."/>
            <person name="McCubbin A.G."/>
            <person name="Shore J.S."/>
        </authorList>
    </citation>
    <scope>NUCLEOTIDE SEQUENCE</scope>
    <source>
        <strain evidence="3">F60SS</strain>
        <tissue evidence="3">Leaves</tissue>
    </source>
</reference>
<keyword evidence="2" id="KW-1133">Transmembrane helix</keyword>
<accession>A0A9Q0GA29</accession>
<evidence type="ECO:0000256" key="2">
    <source>
        <dbReference type="SAM" id="Phobius"/>
    </source>
</evidence>
<evidence type="ECO:0000313" key="3">
    <source>
        <dbReference type="EMBL" id="KAJ4845002.1"/>
    </source>
</evidence>
<evidence type="ECO:0000313" key="4">
    <source>
        <dbReference type="Proteomes" id="UP001141552"/>
    </source>
</evidence>
<gene>
    <name evidence="3" type="ORF">Tsubulata_029244</name>
</gene>
<feature type="compositionally biased region" description="Acidic residues" evidence="1">
    <location>
        <begin position="73"/>
        <end position="86"/>
    </location>
</feature>
<dbReference type="Proteomes" id="UP001141552">
    <property type="component" value="Unassembled WGS sequence"/>
</dbReference>
<feature type="region of interest" description="Disordered" evidence="1">
    <location>
        <begin position="66"/>
        <end position="86"/>
    </location>
</feature>
<protein>
    <recommendedName>
        <fullName evidence="5">HVA22-like protein</fullName>
    </recommendedName>
</protein>
<dbReference type="InterPro" id="IPR004345">
    <property type="entry name" value="TB2_DP1_HVA22"/>
</dbReference>
<keyword evidence="2" id="KW-0472">Membrane</keyword>
<proteinExistence type="predicted"/>
<evidence type="ECO:0008006" key="5">
    <source>
        <dbReference type="Google" id="ProtNLM"/>
    </source>
</evidence>
<dbReference type="EMBL" id="JAKUCV010001805">
    <property type="protein sequence ID" value="KAJ4845002.1"/>
    <property type="molecule type" value="Genomic_DNA"/>
</dbReference>
<dbReference type="Pfam" id="PF03134">
    <property type="entry name" value="TB2_DP1_HVA22"/>
    <property type="match status" value="1"/>
</dbReference>
<sequence>MMLLKSDACGKSCLEIKIYPIWSWMKLLFCLWLVLPIFNGAAYLYQTYMRRYIKLIGLPVPLQRNEVSSTAPTDDEVLSSAPTDDD</sequence>
<name>A0A9Q0GA29_9ROSI</name>
<dbReference type="AlphaFoldDB" id="A0A9Q0GA29"/>
<evidence type="ECO:0000256" key="1">
    <source>
        <dbReference type="SAM" id="MobiDB-lite"/>
    </source>
</evidence>
<keyword evidence="4" id="KW-1185">Reference proteome</keyword>
<feature type="transmembrane region" description="Helical" evidence="2">
    <location>
        <begin position="24"/>
        <end position="45"/>
    </location>
</feature>